<dbReference type="Proteomes" id="UP000596742">
    <property type="component" value="Unassembled WGS sequence"/>
</dbReference>
<dbReference type="InterPro" id="IPR050392">
    <property type="entry name" value="Collagen/C1q_domain"/>
</dbReference>
<name>A0A8B6BH47_MYTGA</name>
<dbReference type="InterPro" id="IPR001073">
    <property type="entry name" value="C1q_dom"/>
</dbReference>
<dbReference type="OrthoDB" id="6070921at2759"/>
<dbReference type="SUPFAM" id="SSF49842">
    <property type="entry name" value="TNF-like"/>
    <property type="match status" value="1"/>
</dbReference>
<evidence type="ECO:0000313" key="6">
    <source>
        <dbReference type="Proteomes" id="UP000596742"/>
    </source>
</evidence>
<dbReference type="InterPro" id="IPR008983">
    <property type="entry name" value="Tumour_necrosis_fac-like_dom"/>
</dbReference>
<organism evidence="5 6">
    <name type="scientific">Mytilus galloprovincialis</name>
    <name type="common">Mediterranean mussel</name>
    <dbReference type="NCBI Taxonomy" id="29158"/>
    <lineage>
        <taxon>Eukaryota</taxon>
        <taxon>Metazoa</taxon>
        <taxon>Spiralia</taxon>
        <taxon>Lophotrochozoa</taxon>
        <taxon>Mollusca</taxon>
        <taxon>Bivalvia</taxon>
        <taxon>Autobranchia</taxon>
        <taxon>Pteriomorphia</taxon>
        <taxon>Mytilida</taxon>
        <taxon>Mytiloidea</taxon>
        <taxon>Mytilidae</taxon>
        <taxon>Mytilinae</taxon>
        <taxon>Mytilus</taxon>
    </lineage>
</organism>
<sequence>MLVFYFIFLPFVHGFLLNNQQSNGSQTLPTNQYMTLSKFYEEEKRLQQDTSSLRQNLLLETTTLRHDMDNSLALLTTQLQQKFDLLDKKLADIEKKNESYQDSSILEKKYEALEKNYNNLKKENMELQNKCSRVETKLLLIINKVKNLDEQQTGLCNCAKTNLSIQDKELEELRNKSNLVDQEMSYLKQLVSLQPLQEIKTLQQTVQLISAQTNSLSKKESARSQDYLTLYNMTTNSLNELDVRTNSKIKQLENYYNTSVYTIKHHVDDLINATRVNQKNSMIFLEHSLDIQLQHIQKNQSETLDTFSTKLRESETRDNLRHSQLQKQIDDSTEIVALTAQLTYSPASNDIMKFDNVKFSVGYNNLGAYKSTGKFICERSGLYLVSASITSGVNDALFHLYLNNKAISRTYISYDSNDPSTTTHTGTIVLALQLHSNDSVWVENSRAMISTGTWSTLTIVKVK</sequence>
<comment type="subcellular location">
    <subcellularLocation>
        <location evidence="1">Secreted</location>
    </subcellularLocation>
</comment>
<evidence type="ECO:0000256" key="1">
    <source>
        <dbReference type="ARBA" id="ARBA00004613"/>
    </source>
</evidence>
<keyword evidence="6" id="KW-1185">Reference proteome</keyword>
<dbReference type="PANTHER" id="PTHR15427">
    <property type="entry name" value="EMILIN ELASTIN MICROFIBRIL INTERFACE-LOCATED PROTEIN ELASTIN MICROFIBRIL INTERFACER"/>
    <property type="match status" value="1"/>
</dbReference>
<reference evidence="5" key="1">
    <citation type="submission" date="2018-11" db="EMBL/GenBank/DDBJ databases">
        <authorList>
            <person name="Alioto T."/>
            <person name="Alioto T."/>
        </authorList>
    </citation>
    <scope>NUCLEOTIDE SEQUENCE</scope>
</reference>
<dbReference type="Pfam" id="PF00386">
    <property type="entry name" value="C1q"/>
    <property type="match status" value="1"/>
</dbReference>
<evidence type="ECO:0000259" key="4">
    <source>
        <dbReference type="SMART" id="SM00110"/>
    </source>
</evidence>
<dbReference type="Gene3D" id="2.60.120.40">
    <property type="match status" value="1"/>
</dbReference>
<dbReference type="PANTHER" id="PTHR15427:SF33">
    <property type="entry name" value="COLLAGEN IV NC1 DOMAIN-CONTAINING PROTEIN"/>
    <property type="match status" value="1"/>
</dbReference>
<dbReference type="EMBL" id="UYJE01000160">
    <property type="protein sequence ID" value="VDH90642.1"/>
    <property type="molecule type" value="Genomic_DNA"/>
</dbReference>
<keyword evidence="2" id="KW-0964">Secreted</keyword>
<protein>
    <recommendedName>
        <fullName evidence="4">C1q domain-containing protein</fullName>
    </recommendedName>
</protein>
<feature type="coiled-coil region" evidence="3">
    <location>
        <begin position="76"/>
        <end position="176"/>
    </location>
</feature>
<accession>A0A8B6BH47</accession>
<feature type="domain" description="C1q" evidence="4">
    <location>
        <begin position="331"/>
        <end position="461"/>
    </location>
</feature>
<proteinExistence type="predicted"/>
<evidence type="ECO:0000256" key="2">
    <source>
        <dbReference type="ARBA" id="ARBA00022525"/>
    </source>
</evidence>
<dbReference type="SMART" id="SM00110">
    <property type="entry name" value="C1Q"/>
    <property type="match status" value="1"/>
</dbReference>
<comment type="caution">
    <text evidence="5">The sequence shown here is derived from an EMBL/GenBank/DDBJ whole genome shotgun (WGS) entry which is preliminary data.</text>
</comment>
<keyword evidence="3" id="KW-0175">Coiled coil</keyword>
<evidence type="ECO:0000256" key="3">
    <source>
        <dbReference type="SAM" id="Coils"/>
    </source>
</evidence>
<dbReference type="GO" id="GO:0005581">
    <property type="term" value="C:collagen trimer"/>
    <property type="evidence" value="ECO:0007669"/>
    <property type="project" value="UniProtKB-KW"/>
</dbReference>
<dbReference type="AlphaFoldDB" id="A0A8B6BH47"/>
<evidence type="ECO:0000313" key="5">
    <source>
        <dbReference type="EMBL" id="VDH90642.1"/>
    </source>
</evidence>
<gene>
    <name evidence="5" type="ORF">MGAL_10B077851</name>
</gene>